<sequence>MLSEEQTTEARTTLEELHVEHRDLDLVIDHLLLSPPPDELLVRRLKKRKLLLKDRINQLESALEPDVQA</sequence>
<proteinExistence type="predicted"/>
<reference evidence="1 2" key="1">
    <citation type="submission" date="2018-05" db="EMBL/GenBank/DDBJ databases">
        <title>Integrated omic analyses show evidence that a Ca. Accumulibacter phosphatis strain performs denitrification under micro-aerobic conditions.</title>
        <authorList>
            <person name="Camejo P.Y."/>
            <person name="Katherine M.D."/>
            <person name="Daniel N.R."/>
        </authorList>
    </citation>
    <scope>NUCLEOTIDE SEQUENCE [LARGE SCALE GENOMIC DNA]</scope>
    <source>
        <strain evidence="1">UW-LDO-IC</strain>
    </source>
</reference>
<comment type="caution">
    <text evidence="1">The sequence shown here is derived from an EMBL/GenBank/DDBJ whole genome shotgun (WGS) entry which is preliminary data.</text>
</comment>
<dbReference type="InterPro" id="IPR007420">
    <property type="entry name" value="DUF465"/>
</dbReference>
<dbReference type="AlphaFoldDB" id="A0A369XNA8"/>
<dbReference type="Gene3D" id="6.10.280.50">
    <property type="match status" value="1"/>
</dbReference>
<dbReference type="Pfam" id="PF04325">
    <property type="entry name" value="DUF465"/>
    <property type="match status" value="1"/>
</dbReference>
<gene>
    <name evidence="1" type="ORF">DVS81_19770</name>
</gene>
<dbReference type="Proteomes" id="UP000253831">
    <property type="component" value="Unassembled WGS sequence"/>
</dbReference>
<protein>
    <submittedName>
        <fullName evidence="1">DUF465 domain-containing protein</fullName>
    </submittedName>
</protein>
<evidence type="ECO:0000313" key="2">
    <source>
        <dbReference type="Proteomes" id="UP000253831"/>
    </source>
</evidence>
<name>A0A369XNA8_9PROT</name>
<accession>A0A369XNA8</accession>
<dbReference type="InterPro" id="IPR038444">
    <property type="entry name" value="DUF465_sf"/>
</dbReference>
<organism evidence="1 2">
    <name type="scientific">Candidatus Accumulibacter meliphilus</name>
    <dbReference type="NCBI Taxonomy" id="2211374"/>
    <lineage>
        <taxon>Bacteria</taxon>
        <taxon>Pseudomonadati</taxon>
        <taxon>Pseudomonadota</taxon>
        <taxon>Betaproteobacteria</taxon>
        <taxon>Candidatus Accumulibacter</taxon>
    </lineage>
</organism>
<dbReference type="EMBL" id="QPGA01000075">
    <property type="protein sequence ID" value="RDE48868.1"/>
    <property type="molecule type" value="Genomic_DNA"/>
</dbReference>
<evidence type="ECO:0000313" key="1">
    <source>
        <dbReference type="EMBL" id="RDE48868.1"/>
    </source>
</evidence>